<evidence type="ECO:0000256" key="3">
    <source>
        <dbReference type="ARBA" id="ARBA00022692"/>
    </source>
</evidence>
<dbReference type="OrthoDB" id="8264912at2"/>
<name>A0A2S0N624_9HYPH</name>
<evidence type="ECO:0000256" key="6">
    <source>
        <dbReference type="SAM" id="Phobius"/>
    </source>
</evidence>
<dbReference type="GO" id="GO:0005886">
    <property type="term" value="C:plasma membrane"/>
    <property type="evidence" value="ECO:0007669"/>
    <property type="project" value="TreeGrafter"/>
</dbReference>
<dbReference type="Pfam" id="PF04138">
    <property type="entry name" value="GtrA_DPMS_TM"/>
    <property type="match status" value="1"/>
</dbReference>
<dbReference type="PANTHER" id="PTHR38459">
    <property type="entry name" value="PROPHAGE BACTOPRENOL-LINKED GLUCOSE TRANSLOCASE HOMOLOG"/>
    <property type="match status" value="1"/>
</dbReference>
<sequence length="167" mass="17730">MVQKRVDHGAVMNERQQPPTGGLAATLLREGRKMLSFGVIGVGNGFVNYAVTVGVTVLVLTPLGLAANDPALGLAKALGWAVAVSNSYLLNTLFTFAHESGRRLSWPTYLRFVASGTVGLAIEVASFLFAVRYLPLSLAAIVPIGLAFVANFAMARLFVFSRPGGRH</sequence>
<protein>
    <submittedName>
        <fullName evidence="8">GtrA family protein</fullName>
    </submittedName>
</protein>
<feature type="transmembrane region" description="Helical" evidence="6">
    <location>
        <begin position="77"/>
        <end position="97"/>
    </location>
</feature>
<comment type="similarity">
    <text evidence="2">Belongs to the GtrA family.</text>
</comment>
<dbReference type="PANTHER" id="PTHR38459:SF1">
    <property type="entry name" value="PROPHAGE BACTOPRENOL-LINKED GLUCOSE TRANSLOCASE HOMOLOG"/>
    <property type="match status" value="1"/>
</dbReference>
<evidence type="ECO:0000313" key="8">
    <source>
        <dbReference type="EMBL" id="AVO43599.1"/>
    </source>
</evidence>
<keyword evidence="4 6" id="KW-1133">Transmembrane helix</keyword>
<feature type="transmembrane region" description="Helical" evidence="6">
    <location>
        <begin position="109"/>
        <end position="130"/>
    </location>
</feature>
<proteinExistence type="inferred from homology"/>
<comment type="subcellular location">
    <subcellularLocation>
        <location evidence="1">Membrane</location>
        <topology evidence="1">Multi-pass membrane protein</topology>
    </subcellularLocation>
</comment>
<evidence type="ECO:0000256" key="4">
    <source>
        <dbReference type="ARBA" id="ARBA00022989"/>
    </source>
</evidence>
<evidence type="ECO:0000256" key="1">
    <source>
        <dbReference type="ARBA" id="ARBA00004141"/>
    </source>
</evidence>
<dbReference type="AlphaFoldDB" id="A0A2S0N624"/>
<dbReference type="Proteomes" id="UP000237889">
    <property type="component" value="Chromosome"/>
</dbReference>
<feature type="domain" description="GtrA/DPMS transmembrane" evidence="7">
    <location>
        <begin position="37"/>
        <end position="160"/>
    </location>
</feature>
<keyword evidence="5 6" id="KW-0472">Membrane</keyword>
<evidence type="ECO:0000256" key="5">
    <source>
        <dbReference type="ARBA" id="ARBA00023136"/>
    </source>
</evidence>
<dbReference type="GO" id="GO:0000271">
    <property type="term" value="P:polysaccharide biosynthetic process"/>
    <property type="evidence" value="ECO:0007669"/>
    <property type="project" value="InterPro"/>
</dbReference>
<dbReference type="KEGG" id="phr:C6569_00020"/>
<dbReference type="EMBL" id="CP027668">
    <property type="protein sequence ID" value="AVO43599.1"/>
    <property type="molecule type" value="Genomic_DNA"/>
</dbReference>
<evidence type="ECO:0000259" key="7">
    <source>
        <dbReference type="Pfam" id="PF04138"/>
    </source>
</evidence>
<dbReference type="InterPro" id="IPR051401">
    <property type="entry name" value="GtrA_CellWall_Glycosyl"/>
</dbReference>
<feature type="transmembrane region" description="Helical" evidence="6">
    <location>
        <begin position="37"/>
        <end position="65"/>
    </location>
</feature>
<evidence type="ECO:0000313" key="9">
    <source>
        <dbReference type="Proteomes" id="UP000237889"/>
    </source>
</evidence>
<feature type="transmembrane region" description="Helical" evidence="6">
    <location>
        <begin position="136"/>
        <end position="159"/>
    </location>
</feature>
<evidence type="ECO:0000256" key="2">
    <source>
        <dbReference type="ARBA" id="ARBA00009399"/>
    </source>
</evidence>
<organism evidence="8 9">
    <name type="scientific">Phreatobacter cathodiphilus</name>
    <dbReference type="NCBI Taxonomy" id="1868589"/>
    <lineage>
        <taxon>Bacteria</taxon>
        <taxon>Pseudomonadati</taxon>
        <taxon>Pseudomonadota</taxon>
        <taxon>Alphaproteobacteria</taxon>
        <taxon>Hyphomicrobiales</taxon>
        <taxon>Phreatobacteraceae</taxon>
        <taxon>Phreatobacter</taxon>
    </lineage>
</organism>
<reference evidence="8 9" key="1">
    <citation type="submission" date="2018-03" db="EMBL/GenBank/DDBJ databases">
        <title>Genome sequencing of Phreatobacter sp.</title>
        <authorList>
            <person name="Kim S.-J."/>
            <person name="Heo J."/>
            <person name="Kwon S.-W."/>
        </authorList>
    </citation>
    <scope>NUCLEOTIDE SEQUENCE [LARGE SCALE GENOMIC DNA]</scope>
    <source>
        <strain evidence="8 9">S-12</strain>
    </source>
</reference>
<keyword evidence="3 6" id="KW-0812">Transmembrane</keyword>
<keyword evidence="9" id="KW-1185">Reference proteome</keyword>
<dbReference type="InterPro" id="IPR007267">
    <property type="entry name" value="GtrA_DPMS_TM"/>
</dbReference>
<gene>
    <name evidence="8" type="ORF">C6569_00020</name>
</gene>
<accession>A0A2S0N624</accession>